<evidence type="ECO:0000256" key="9">
    <source>
        <dbReference type="ARBA" id="ARBA00022741"/>
    </source>
</evidence>
<keyword evidence="9" id="KW-0547">Nucleotide-binding</keyword>
<dbReference type="GO" id="GO:0003677">
    <property type="term" value="F:DNA binding"/>
    <property type="evidence" value="ECO:0007669"/>
    <property type="project" value="UniProtKB-KW"/>
</dbReference>
<keyword evidence="8" id="KW-0479">Metal-binding</keyword>
<dbReference type="GO" id="GO:0016787">
    <property type="term" value="F:hydrolase activity"/>
    <property type="evidence" value="ECO:0007669"/>
    <property type="project" value="UniProtKB-KW"/>
</dbReference>
<evidence type="ECO:0000256" key="1">
    <source>
        <dbReference type="ARBA" id="ARBA00001946"/>
    </source>
</evidence>
<dbReference type="KEGG" id="vg:80535241"/>
<keyword evidence="18" id="KW-1185">Reference proteome</keyword>
<keyword evidence="11" id="KW-0378">Hydrolase</keyword>
<evidence type="ECO:0000256" key="6">
    <source>
        <dbReference type="ARBA" id="ARBA00022705"/>
    </source>
</evidence>
<dbReference type="GO" id="GO:0006260">
    <property type="term" value="P:DNA replication"/>
    <property type="evidence" value="ECO:0007669"/>
    <property type="project" value="UniProtKB-KW"/>
</dbReference>
<accession>A0A455R557</accession>
<evidence type="ECO:0000256" key="5">
    <source>
        <dbReference type="ARBA" id="ARBA00022695"/>
    </source>
</evidence>
<keyword evidence="13" id="KW-0067">ATP-binding</keyword>
<dbReference type="GO" id="GO:0005524">
    <property type="term" value="F:ATP binding"/>
    <property type="evidence" value="ECO:0007669"/>
    <property type="project" value="UniProtKB-KW"/>
</dbReference>
<dbReference type="GO" id="GO:0004519">
    <property type="term" value="F:endonuclease activity"/>
    <property type="evidence" value="ECO:0007669"/>
    <property type="project" value="UniProtKB-KW"/>
</dbReference>
<evidence type="ECO:0000259" key="16">
    <source>
        <dbReference type="PROSITE" id="PS52020"/>
    </source>
</evidence>
<sequence>MITIDYILTIPRHSNPIKMVRCVLASVDAKKAIIGRELGQGGLDHWQVVVRCSGDLPERIMDWTLGWHVEECRDFTAGWDYCRKEGRYQIYKANHADIELERIRRYKYNTWQNRIYNSIKNQNDRVVTVWIDVRGGHGKTVLWLNMVGRGEVLPVPRSKLKAGRLSAWVCDAWDGHEIIWIDLPRNRKLDPDLCGELEELKDGVAFDDRYGAHWKIIRGTKILVTTNQWIDNNTYKSLSEDRWDIHIIQDEDEDGSELPR</sequence>
<evidence type="ECO:0000256" key="11">
    <source>
        <dbReference type="ARBA" id="ARBA00022801"/>
    </source>
</evidence>
<dbReference type="PROSITE" id="PS52020">
    <property type="entry name" value="CRESS_DNA_REP"/>
    <property type="match status" value="1"/>
</dbReference>
<comment type="cofactor">
    <cofactor evidence="1">
        <name>Mg(2+)</name>
        <dbReference type="ChEBI" id="CHEBI:18420"/>
    </cofactor>
</comment>
<evidence type="ECO:0000313" key="17">
    <source>
        <dbReference type="EMBL" id="BBE29368.1"/>
    </source>
</evidence>
<evidence type="ECO:0000256" key="3">
    <source>
        <dbReference type="ARBA" id="ARBA00022562"/>
    </source>
</evidence>
<dbReference type="GO" id="GO:0016779">
    <property type="term" value="F:nucleotidyltransferase activity"/>
    <property type="evidence" value="ECO:0007669"/>
    <property type="project" value="UniProtKB-KW"/>
</dbReference>
<evidence type="ECO:0000256" key="15">
    <source>
        <dbReference type="ARBA" id="ARBA00023125"/>
    </source>
</evidence>
<dbReference type="RefSeq" id="YP_010797460.1">
    <property type="nucleotide sequence ID" value="NC_076171.1"/>
</dbReference>
<dbReference type="GeneID" id="80535241"/>
<reference evidence="17 18" key="1">
    <citation type="journal article" date="2019" name="Sci. Rep.">
        <title>Discovery and genetic characterization of diverse smacoviruses in Zambian non-human primates.</title>
        <authorList>
            <person name="Anindita P.D."/>
            <person name="Sasaki M."/>
            <person name="Gonzalez G."/>
            <person name="Phongphaew W."/>
            <person name="Carr M."/>
            <person name="Hang'ombe B.M."/>
            <person name="Mweene A.S."/>
            <person name="Ito K."/>
            <person name="Orba Y."/>
            <person name="Sawa H."/>
        </authorList>
    </citation>
    <scope>NUCLEOTIDE SEQUENCE [LARGE SCALE GENOMIC DNA]</scope>
    <source>
        <strain evidence="17 18">ZM09-95</strain>
    </source>
</reference>
<dbReference type="Proteomes" id="UP000679855">
    <property type="component" value="Segment"/>
</dbReference>
<organism evidence="17 18">
    <name type="scientific">Chlorocebus cynosuros associated smacovirus</name>
    <dbReference type="NCBI Taxonomy" id="2213167"/>
    <lineage>
        <taxon>Viruses</taxon>
        <taxon>Monodnaviria</taxon>
        <taxon>Shotokuvirae</taxon>
        <taxon>Cressdnaviricota</taxon>
        <taxon>Arfiviricetes</taxon>
        <taxon>Cremevirales</taxon>
        <taxon>Smacoviridae</taxon>
        <taxon>Porprismacovirus</taxon>
        <taxon>Porprismacovirus malbas1</taxon>
    </lineage>
</organism>
<protein>
    <submittedName>
        <fullName evidence="17">Replication associated protein</fullName>
    </submittedName>
</protein>
<dbReference type="GO" id="GO:0046872">
    <property type="term" value="F:metal ion binding"/>
    <property type="evidence" value="ECO:0007669"/>
    <property type="project" value="UniProtKB-KW"/>
</dbReference>
<comment type="subcellular location">
    <subcellularLocation>
        <location evidence="2">Host nucleus</location>
    </subcellularLocation>
</comment>
<feature type="domain" description="CRESS-DNA virus Rep endonuclease" evidence="16">
    <location>
        <begin position="1"/>
        <end position="96"/>
    </location>
</feature>
<evidence type="ECO:0000256" key="4">
    <source>
        <dbReference type="ARBA" id="ARBA00022679"/>
    </source>
</evidence>
<evidence type="ECO:0000256" key="14">
    <source>
        <dbReference type="ARBA" id="ARBA00023124"/>
    </source>
</evidence>
<keyword evidence="12" id="KW-0347">Helicase</keyword>
<dbReference type="EMBL" id="LC386199">
    <property type="protein sequence ID" value="BBE29368.1"/>
    <property type="molecule type" value="Genomic_DNA"/>
</dbReference>
<keyword evidence="15" id="KW-0238">DNA-binding</keyword>
<dbReference type="InterPro" id="IPR049912">
    <property type="entry name" value="CRESS_DNA_REP"/>
</dbReference>
<evidence type="ECO:0000256" key="10">
    <source>
        <dbReference type="ARBA" id="ARBA00022759"/>
    </source>
</evidence>
<keyword evidence="7" id="KW-0540">Nuclease</keyword>
<evidence type="ECO:0000256" key="13">
    <source>
        <dbReference type="ARBA" id="ARBA00022840"/>
    </source>
</evidence>
<evidence type="ECO:0000256" key="8">
    <source>
        <dbReference type="ARBA" id="ARBA00022723"/>
    </source>
</evidence>
<keyword evidence="14" id="KW-0190">Covalent protein-DNA linkage</keyword>
<keyword evidence="4" id="KW-0808">Transferase</keyword>
<dbReference type="GO" id="GO:0042025">
    <property type="term" value="C:host cell nucleus"/>
    <property type="evidence" value="ECO:0007669"/>
    <property type="project" value="UniProtKB-SubCell"/>
</dbReference>
<keyword evidence="3" id="KW-1048">Host nucleus</keyword>
<keyword evidence="10" id="KW-0255">Endonuclease</keyword>
<dbReference type="GO" id="GO:0004386">
    <property type="term" value="F:helicase activity"/>
    <property type="evidence" value="ECO:0007669"/>
    <property type="project" value="UniProtKB-KW"/>
</dbReference>
<name>A0A455R557_9VIRU</name>
<keyword evidence="5" id="KW-0548">Nucleotidyltransferase</keyword>
<evidence type="ECO:0000256" key="7">
    <source>
        <dbReference type="ARBA" id="ARBA00022722"/>
    </source>
</evidence>
<proteinExistence type="predicted"/>
<evidence type="ECO:0000256" key="2">
    <source>
        <dbReference type="ARBA" id="ARBA00004147"/>
    </source>
</evidence>
<evidence type="ECO:0000256" key="12">
    <source>
        <dbReference type="ARBA" id="ARBA00022806"/>
    </source>
</evidence>
<keyword evidence="6" id="KW-0235">DNA replication</keyword>
<evidence type="ECO:0000313" key="18">
    <source>
        <dbReference type="Proteomes" id="UP000679855"/>
    </source>
</evidence>